<feature type="domain" description="Hemerythrin-like" evidence="1">
    <location>
        <begin position="8"/>
        <end position="124"/>
    </location>
</feature>
<dbReference type="InterPro" id="IPR012312">
    <property type="entry name" value="Hemerythrin-like"/>
</dbReference>
<dbReference type="PANTHER" id="PTHR35585">
    <property type="entry name" value="HHE DOMAIN PROTEIN (AFU_ORTHOLOGUE AFUA_4G00730)"/>
    <property type="match status" value="1"/>
</dbReference>
<proteinExistence type="predicted"/>
<dbReference type="EMBL" id="JAVIDA010000006">
    <property type="protein sequence ID" value="MDQ9071068.1"/>
    <property type="molecule type" value="Genomic_DNA"/>
</dbReference>
<dbReference type="Proteomes" id="UP001243195">
    <property type="component" value="Unassembled WGS sequence"/>
</dbReference>
<evidence type="ECO:0000313" key="2">
    <source>
        <dbReference type="EMBL" id="MDQ9071068.1"/>
    </source>
</evidence>
<organism evidence="2 3">
    <name type="scientific">Acinetobacter gerneri</name>
    <dbReference type="NCBI Taxonomy" id="202952"/>
    <lineage>
        <taxon>Bacteria</taxon>
        <taxon>Pseudomonadati</taxon>
        <taxon>Pseudomonadota</taxon>
        <taxon>Gammaproteobacteria</taxon>
        <taxon>Moraxellales</taxon>
        <taxon>Moraxellaceae</taxon>
        <taxon>Acinetobacter</taxon>
    </lineage>
</organism>
<protein>
    <submittedName>
        <fullName evidence="2">Hemerythrin domain-containing protein</fullName>
    </submittedName>
</protein>
<evidence type="ECO:0000313" key="3">
    <source>
        <dbReference type="Proteomes" id="UP001243195"/>
    </source>
</evidence>
<reference evidence="2" key="1">
    <citation type="submission" date="2023-08" db="EMBL/GenBank/DDBJ databases">
        <title>Emergence of clinically-relevant ST2 carbapenem-resistant Acinetobacter baumannii strains in hospital sewages in Zhejiang, East of China.</title>
        <authorList>
            <person name="Kaichao C."/>
            <person name="Zhang R."/>
        </authorList>
    </citation>
    <scope>NUCLEOTIDE SEQUENCE</scope>
    <source>
        <strain evidence="2">M-SY-60</strain>
    </source>
</reference>
<accession>A0AAW8JII8</accession>
<dbReference type="RefSeq" id="WP_277091770.1">
    <property type="nucleotide sequence ID" value="NZ_DAMBEH010000104.1"/>
</dbReference>
<dbReference type="PANTHER" id="PTHR35585:SF1">
    <property type="entry name" value="HHE DOMAIN PROTEIN (AFU_ORTHOLOGUE AFUA_4G00730)"/>
    <property type="match status" value="1"/>
</dbReference>
<gene>
    <name evidence="2" type="ORF">RFH51_06305</name>
</gene>
<evidence type="ECO:0000259" key="1">
    <source>
        <dbReference type="Pfam" id="PF01814"/>
    </source>
</evidence>
<dbReference type="Gene3D" id="1.20.120.520">
    <property type="entry name" value="nmb1532 protein domain like"/>
    <property type="match status" value="1"/>
</dbReference>
<dbReference type="AlphaFoldDB" id="A0AAW8JII8"/>
<sequence>MSQSKQVTIFDVLKFSHEKQRELSDKLIETTGDSEERRHYFSLLKNELFAHAVAEDRYFYIPLMMTDAGLNITRHALSEHHEIDELLEQLTDKEFNNSGWLSLAKQLRKLVHHHLEEEEHKFFQQSGKILNDAEKLSLAKKYQHEYDKYIDKDKMSLVKS</sequence>
<dbReference type="Pfam" id="PF01814">
    <property type="entry name" value="Hemerythrin"/>
    <property type="match status" value="1"/>
</dbReference>
<comment type="caution">
    <text evidence="2">The sequence shown here is derived from an EMBL/GenBank/DDBJ whole genome shotgun (WGS) entry which is preliminary data.</text>
</comment>
<name>A0AAW8JII8_9GAMM</name>